<protein>
    <submittedName>
        <fullName evidence="1">Uncharacterized protein</fullName>
    </submittedName>
</protein>
<evidence type="ECO:0000313" key="2">
    <source>
        <dbReference type="Proteomes" id="UP000326759"/>
    </source>
</evidence>
<keyword evidence="2" id="KW-1185">Reference proteome</keyword>
<proteinExistence type="predicted"/>
<sequence length="123" mass="14532">QRLTCVRWYSVYEYCILSQRLTCVRWYSVYEYCILSEAVSLLRKKDDEQVRCDPKDPKTSTLACVLKLRTTLPYLLVKDQVSFKTFISPYTSSSGFMVCLNNLLNFGKYLFKIYKISLFSEKK</sequence>
<reference evidence="1 2" key="1">
    <citation type="journal article" date="2019" name="PLoS Biol.">
        <title>Sex chromosomes control vertical transmission of feminizing Wolbachia symbionts in an isopod.</title>
        <authorList>
            <person name="Becking T."/>
            <person name="Chebbi M.A."/>
            <person name="Giraud I."/>
            <person name="Moumen B."/>
            <person name="Laverre T."/>
            <person name="Caubet Y."/>
            <person name="Peccoud J."/>
            <person name="Gilbert C."/>
            <person name="Cordaux R."/>
        </authorList>
    </citation>
    <scope>NUCLEOTIDE SEQUENCE [LARGE SCALE GENOMIC DNA]</scope>
    <source>
        <strain evidence="1">ANa2</strain>
        <tissue evidence="1">Whole body excluding digestive tract and cuticle</tissue>
    </source>
</reference>
<dbReference type="Proteomes" id="UP000326759">
    <property type="component" value="Unassembled WGS sequence"/>
</dbReference>
<comment type="caution">
    <text evidence="1">The sequence shown here is derived from an EMBL/GenBank/DDBJ whole genome shotgun (WGS) entry which is preliminary data.</text>
</comment>
<feature type="non-terminal residue" evidence="1">
    <location>
        <position position="1"/>
    </location>
</feature>
<gene>
    <name evidence="1" type="ORF">Anas_14746</name>
</gene>
<name>A0A5N5T0Y2_9CRUS</name>
<accession>A0A5N5T0Y2</accession>
<dbReference type="AlphaFoldDB" id="A0A5N5T0Y2"/>
<organism evidence="1 2">
    <name type="scientific">Armadillidium nasatum</name>
    <dbReference type="NCBI Taxonomy" id="96803"/>
    <lineage>
        <taxon>Eukaryota</taxon>
        <taxon>Metazoa</taxon>
        <taxon>Ecdysozoa</taxon>
        <taxon>Arthropoda</taxon>
        <taxon>Crustacea</taxon>
        <taxon>Multicrustacea</taxon>
        <taxon>Malacostraca</taxon>
        <taxon>Eumalacostraca</taxon>
        <taxon>Peracarida</taxon>
        <taxon>Isopoda</taxon>
        <taxon>Oniscidea</taxon>
        <taxon>Crinocheta</taxon>
        <taxon>Armadillidiidae</taxon>
        <taxon>Armadillidium</taxon>
    </lineage>
</organism>
<evidence type="ECO:0000313" key="1">
    <source>
        <dbReference type="EMBL" id="KAB7499629.1"/>
    </source>
</evidence>
<dbReference type="EMBL" id="SEYY01017607">
    <property type="protein sequence ID" value="KAB7499629.1"/>
    <property type="molecule type" value="Genomic_DNA"/>
</dbReference>